<dbReference type="AlphaFoldDB" id="A0AAE6WJ52"/>
<dbReference type="InterPro" id="IPR029039">
    <property type="entry name" value="Flavoprotein-like_sf"/>
</dbReference>
<dbReference type="PANTHER" id="PTHR39201:SF1">
    <property type="entry name" value="FLAVODOXIN-LIKE DOMAIN-CONTAINING PROTEIN"/>
    <property type="match status" value="1"/>
</dbReference>
<dbReference type="PROSITE" id="PS50902">
    <property type="entry name" value="FLAVODOXIN_LIKE"/>
    <property type="match status" value="1"/>
</dbReference>
<evidence type="ECO:0000313" key="2">
    <source>
        <dbReference type="Proteomes" id="UP000463931"/>
    </source>
</evidence>
<dbReference type="EMBL" id="CP040852">
    <property type="protein sequence ID" value="QIA90867.1"/>
    <property type="molecule type" value="Genomic_DNA"/>
</dbReference>
<dbReference type="InterPro" id="IPR008254">
    <property type="entry name" value="Flavodoxin/NO_synth"/>
</dbReference>
<accession>A0AAE6WJ52</accession>
<evidence type="ECO:0000313" key="1">
    <source>
        <dbReference type="EMBL" id="QIA90867.1"/>
    </source>
</evidence>
<protein>
    <submittedName>
        <fullName evidence="1">Flavodoxin</fullName>
    </submittedName>
</protein>
<dbReference type="Proteomes" id="UP000463931">
    <property type="component" value="Chromosome"/>
</dbReference>
<gene>
    <name evidence="1" type="ORF">FEE40_12260</name>
</gene>
<dbReference type="PANTHER" id="PTHR39201">
    <property type="entry name" value="EXPORTED PROTEIN-RELATED"/>
    <property type="match status" value="1"/>
</dbReference>
<reference evidence="1 2" key="1">
    <citation type="journal article" date="2019" name="Nat. Med.">
        <title>Preventing dysbiosis of the neonatal mouse intestinal microbiome protects against late-onset sepsis.</title>
        <authorList>
            <person name="Singer J.R."/>
            <person name="Blosser E.G."/>
            <person name="Zindl C.L."/>
            <person name="Silberger D.J."/>
            <person name="Conlan S."/>
            <person name="Laufer V.A."/>
            <person name="DiToro D."/>
            <person name="Deming C."/>
            <person name="Kumar R."/>
            <person name="Morrow C.D."/>
            <person name="Segre J.A."/>
            <person name="Gray M.J."/>
            <person name="Randolph D.A."/>
            <person name="Weaver C.T."/>
        </authorList>
    </citation>
    <scope>NUCLEOTIDE SEQUENCE [LARGE SCALE GENOMIC DNA]</scope>
    <source>
        <strain evidence="1 2">V10</strain>
    </source>
</reference>
<dbReference type="RefSeq" id="WP_163588232.1">
    <property type="nucleotide sequence ID" value="NZ_CP040852.1"/>
</dbReference>
<sequence>MTKKILIAYYSWSNKTKQVEKKLAQALDAELLELTVKNNVFSTDMYKTSEIAKTQIKTNDFPELVTKIPDISQYETILVGSPVWNGAPATPLHSFLAQIANFKGKIATFYTDAGSVGAYGEIFKTWAAPLTVVSIYQQQKDILTWAKEVIEK</sequence>
<dbReference type="GO" id="GO:0016651">
    <property type="term" value="F:oxidoreductase activity, acting on NAD(P)H"/>
    <property type="evidence" value="ECO:0007669"/>
    <property type="project" value="UniProtKB-ARBA"/>
</dbReference>
<dbReference type="SUPFAM" id="SSF52218">
    <property type="entry name" value="Flavoproteins"/>
    <property type="match status" value="1"/>
</dbReference>
<dbReference type="GO" id="GO:0010181">
    <property type="term" value="F:FMN binding"/>
    <property type="evidence" value="ECO:0007669"/>
    <property type="project" value="InterPro"/>
</dbReference>
<dbReference type="Gene3D" id="3.40.50.360">
    <property type="match status" value="1"/>
</dbReference>
<dbReference type="Pfam" id="PF12682">
    <property type="entry name" value="Flavodoxin_4"/>
    <property type="match status" value="1"/>
</dbReference>
<organism evidence="1 2">
    <name type="scientific">Ligilactobacillus murinus</name>
    <dbReference type="NCBI Taxonomy" id="1622"/>
    <lineage>
        <taxon>Bacteria</taxon>
        <taxon>Bacillati</taxon>
        <taxon>Bacillota</taxon>
        <taxon>Bacilli</taxon>
        <taxon>Lactobacillales</taxon>
        <taxon>Lactobacillaceae</taxon>
        <taxon>Ligilactobacillus</taxon>
    </lineage>
</organism>
<name>A0AAE6WJ52_9LACO</name>
<proteinExistence type="predicted"/>